<feature type="domain" description="Protein kinase" evidence="4">
    <location>
        <begin position="1"/>
        <end position="266"/>
    </location>
</feature>
<evidence type="ECO:0000313" key="5">
    <source>
        <dbReference type="EMBL" id="JAP91826.1"/>
    </source>
</evidence>
<evidence type="ECO:0000256" key="2">
    <source>
        <dbReference type="ARBA" id="ARBA00022741"/>
    </source>
</evidence>
<dbReference type="GO" id="GO:0004674">
    <property type="term" value="F:protein serine/threonine kinase activity"/>
    <property type="evidence" value="ECO:0007669"/>
    <property type="project" value="TreeGrafter"/>
</dbReference>
<dbReference type="GO" id="GO:0005524">
    <property type="term" value="F:ATP binding"/>
    <property type="evidence" value="ECO:0007669"/>
    <property type="project" value="UniProtKB-KW"/>
</dbReference>
<proteinExistence type="inferred from homology"/>
<evidence type="ECO:0000256" key="3">
    <source>
        <dbReference type="ARBA" id="ARBA00022840"/>
    </source>
</evidence>
<keyword evidence="5" id="KW-0418">Kinase</keyword>
<dbReference type="PROSITE" id="PS50011">
    <property type="entry name" value="PROTEIN_KINASE_DOM"/>
    <property type="match status" value="1"/>
</dbReference>
<dbReference type="GO" id="GO:0005634">
    <property type="term" value="C:nucleus"/>
    <property type="evidence" value="ECO:0007669"/>
    <property type="project" value="TreeGrafter"/>
</dbReference>
<organism evidence="5">
    <name type="scientific">Trepomonas sp. PC1</name>
    <dbReference type="NCBI Taxonomy" id="1076344"/>
    <lineage>
        <taxon>Eukaryota</taxon>
        <taxon>Metamonada</taxon>
        <taxon>Diplomonadida</taxon>
        <taxon>Hexamitidae</taxon>
        <taxon>Hexamitinae</taxon>
        <taxon>Trepomonas</taxon>
    </lineage>
</organism>
<evidence type="ECO:0000259" key="4">
    <source>
        <dbReference type="PROSITE" id="PS50011"/>
    </source>
</evidence>
<dbReference type="InterPro" id="IPR011009">
    <property type="entry name" value="Kinase-like_dom_sf"/>
</dbReference>
<dbReference type="PANTHER" id="PTHR24056">
    <property type="entry name" value="CELL DIVISION PROTEIN KINASE"/>
    <property type="match status" value="1"/>
</dbReference>
<keyword evidence="5" id="KW-0808">Transferase</keyword>
<protein>
    <submittedName>
        <fullName evidence="5">Kinase, CAMKK</fullName>
    </submittedName>
</protein>
<name>A0A146K8C4_9EUKA</name>
<dbReference type="Gene3D" id="1.10.510.10">
    <property type="entry name" value="Transferase(Phosphotransferase) domain 1"/>
    <property type="match status" value="1"/>
</dbReference>
<dbReference type="PROSITE" id="PS00108">
    <property type="entry name" value="PROTEIN_KINASE_ST"/>
    <property type="match status" value="1"/>
</dbReference>
<dbReference type="AlphaFoldDB" id="A0A146K8C4"/>
<dbReference type="SMART" id="SM00220">
    <property type="entry name" value="S_TKc"/>
    <property type="match status" value="1"/>
</dbReference>
<sequence length="760" mass="86186">EFIYSNLSINQLNQESKLGLPHEIVEQFVGKIQIIGQTQCQMSEIEDDMTNSISSTPRTEQLRGALDSAIFVLEIADTSLDKILQTQFNKFKRYLNEAADNLAHMHINRIAYCDIKADNMLIVSGKLKFSDFDTSVILEESTTQAQNIQNLNFDHFVQTQNIIIDPLMQAHDYISDIICAPGIAPPETRQKQAIYSAFESDIWQFGQLFATVMLGRTLNTSVKRGSRDFSLIEDQFGGDFADLMAGCTQSKGLRYTSFQIMQHPWFTSTPLQKFHQDVSDQKQQQVHANVRRLIRRGSSSDLRLSQKQEIGLQLRADLAILTHKIINQQQNQFESQKFVKDQEKLVQKLFLTKRSQSARAYRQKSSQIYDLNQLYQIVDCETALEVQKEEFAVVDCIQSKLKDQLTFELLKSAQATIFLLRTCQLFVGNSIYQTSQKRNEQFYVPFADEIKFRATMVKADQDYKEPISSASSSKSNTNPKRSIILSQSSMPAQASNVSIQKFIDSDSDGDLPCKYVNVPKTKPASIFQLNLPKTSSTHLLMQSPILFDVQEEKIEQTKQNIPLLNLPFKQLINLDTSSAQTTKDSDDQQKLISSKPSFVQNKFSQQLGYKMEETVIPTSSISQLGFQTTVETMLKENNKKTMESDDPWQQFKQINMIDEQISQVDSCEIKSEKSNSLDYSSDDALLLSVPREDLDQSIKRMYARSQEPAPVGGTQLKSLAKNLSMEVSVDDLFKVTFCDSVEDVDISDGDFGDIGECSSD</sequence>
<dbReference type="EMBL" id="GDID01004780">
    <property type="protein sequence ID" value="JAP91826.1"/>
    <property type="molecule type" value="Transcribed_RNA"/>
</dbReference>
<accession>A0A146K8C4</accession>
<dbReference type="Pfam" id="PF00069">
    <property type="entry name" value="Pkinase"/>
    <property type="match status" value="1"/>
</dbReference>
<dbReference type="InterPro" id="IPR050108">
    <property type="entry name" value="CDK"/>
</dbReference>
<evidence type="ECO:0000256" key="1">
    <source>
        <dbReference type="ARBA" id="ARBA00006485"/>
    </source>
</evidence>
<dbReference type="SUPFAM" id="SSF56112">
    <property type="entry name" value="Protein kinase-like (PK-like)"/>
    <property type="match status" value="1"/>
</dbReference>
<keyword evidence="3" id="KW-0067">ATP-binding</keyword>
<reference evidence="5" key="1">
    <citation type="submission" date="2015-07" db="EMBL/GenBank/DDBJ databases">
        <title>Adaptation to a free-living lifestyle via gene acquisitions in the diplomonad Trepomonas sp. PC1.</title>
        <authorList>
            <person name="Xu F."/>
            <person name="Jerlstrom-Hultqvist J."/>
            <person name="Kolisko M."/>
            <person name="Simpson A.G.B."/>
            <person name="Roger A.J."/>
            <person name="Svard S.G."/>
            <person name="Andersson J.O."/>
        </authorList>
    </citation>
    <scope>NUCLEOTIDE SEQUENCE</scope>
    <source>
        <strain evidence="5">PC1</strain>
    </source>
</reference>
<dbReference type="InterPro" id="IPR008271">
    <property type="entry name" value="Ser/Thr_kinase_AS"/>
</dbReference>
<gene>
    <name evidence="5" type="ORF">TPC1_16433</name>
</gene>
<keyword evidence="2" id="KW-0547">Nucleotide-binding</keyword>
<feature type="non-terminal residue" evidence="5">
    <location>
        <position position="1"/>
    </location>
</feature>
<comment type="similarity">
    <text evidence="1">Belongs to the protein kinase superfamily. CMGC Ser/Thr protein kinase family. CDC2/CDKX subfamily.</text>
</comment>
<dbReference type="InterPro" id="IPR000719">
    <property type="entry name" value="Prot_kinase_dom"/>
</dbReference>